<keyword evidence="13 15" id="KW-0472">Membrane</keyword>
<evidence type="ECO:0000256" key="11">
    <source>
        <dbReference type="ARBA" id="ARBA00023004"/>
    </source>
</evidence>
<dbReference type="Pfam" id="PF08417">
    <property type="entry name" value="PaO"/>
    <property type="match status" value="1"/>
</dbReference>
<evidence type="ECO:0000256" key="8">
    <source>
        <dbReference type="ARBA" id="ARBA00022946"/>
    </source>
</evidence>
<dbReference type="GO" id="GO:0046872">
    <property type="term" value="F:metal ion binding"/>
    <property type="evidence" value="ECO:0007669"/>
    <property type="project" value="UniProtKB-KW"/>
</dbReference>
<dbReference type="Gene3D" id="2.102.10.10">
    <property type="entry name" value="Rieske [2Fe-2S] iron-sulphur domain"/>
    <property type="match status" value="1"/>
</dbReference>
<evidence type="ECO:0000256" key="6">
    <source>
        <dbReference type="ARBA" id="ARBA00022714"/>
    </source>
</evidence>
<evidence type="ECO:0000313" key="18">
    <source>
        <dbReference type="Proteomes" id="UP000650467"/>
    </source>
</evidence>
<dbReference type="GO" id="GO:0016020">
    <property type="term" value="C:membrane"/>
    <property type="evidence" value="ECO:0007669"/>
    <property type="project" value="UniProtKB-SubCell"/>
</dbReference>
<dbReference type="AlphaFoldDB" id="A0A835T6D1"/>
<feature type="compositionally biased region" description="Polar residues" evidence="14">
    <location>
        <begin position="1"/>
        <end position="12"/>
    </location>
</feature>
<keyword evidence="18" id="KW-1185">Reference proteome</keyword>
<evidence type="ECO:0000256" key="3">
    <source>
        <dbReference type="ARBA" id="ARBA00022528"/>
    </source>
</evidence>
<evidence type="ECO:0000256" key="13">
    <source>
        <dbReference type="ARBA" id="ARBA00023136"/>
    </source>
</evidence>
<reference evidence="17" key="1">
    <citation type="journal article" date="2020" name="bioRxiv">
        <title>Comparative genomics of Chlamydomonas.</title>
        <authorList>
            <person name="Craig R.J."/>
            <person name="Hasan A.R."/>
            <person name="Ness R.W."/>
            <person name="Keightley P.D."/>
        </authorList>
    </citation>
    <scope>NUCLEOTIDE SEQUENCE</scope>
    <source>
        <strain evidence="17">SAG 7.73</strain>
    </source>
</reference>
<evidence type="ECO:0000256" key="12">
    <source>
        <dbReference type="ARBA" id="ARBA00023014"/>
    </source>
</evidence>
<dbReference type="GO" id="GO:0010277">
    <property type="term" value="F:chlorophyllide a oxygenase activity"/>
    <property type="evidence" value="ECO:0007669"/>
    <property type="project" value="InterPro"/>
</dbReference>
<keyword evidence="8" id="KW-0809">Transit peptide</keyword>
<evidence type="ECO:0000256" key="2">
    <source>
        <dbReference type="ARBA" id="ARBA00004370"/>
    </source>
</evidence>
<dbReference type="Pfam" id="PF00355">
    <property type="entry name" value="Rieske"/>
    <property type="match status" value="1"/>
</dbReference>
<dbReference type="GO" id="GO:0051537">
    <property type="term" value="F:2 iron, 2 sulfur cluster binding"/>
    <property type="evidence" value="ECO:0007669"/>
    <property type="project" value="UniProtKB-KW"/>
</dbReference>
<dbReference type="SUPFAM" id="SSF55961">
    <property type="entry name" value="Bet v1-like"/>
    <property type="match status" value="1"/>
</dbReference>
<keyword evidence="3" id="KW-0150">Chloroplast</keyword>
<comment type="caution">
    <text evidence="17">The sequence shown here is derived from an EMBL/GenBank/DDBJ whole genome shotgun (WGS) entry which is preliminary data.</text>
</comment>
<evidence type="ECO:0000313" key="17">
    <source>
        <dbReference type="EMBL" id="KAG2439644.1"/>
    </source>
</evidence>
<dbReference type="PROSITE" id="PS51296">
    <property type="entry name" value="RIESKE"/>
    <property type="match status" value="1"/>
</dbReference>
<feature type="transmembrane region" description="Helical" evidence="15">
    <location>
        <begin position="473"/>
        <end position="501"/>
    </location>
</feature>
<organism evidence="17 18">
    <name type="scientific">Chlamydomonas incerta</name>
    <dbReference type="NCBI Taxonomy" id="51695"/>
    <lineage>
        <taxon>Eukaryota</taxon>
        <taxon>Viridiplantae</taxon>
        <taxon>Chlorophyta</taxon>
        <taxon>core chlorophytes</taxon>
        <taxon>Chlorophyceae</taxon>
        <taxon>CS clade</taxon>
        <taxon>Chlamydomonadales</taxon>
        <taxon>Chlamydomonadaceae</taxon>
        <taxon>Chlamydomonas</taxon>
    </lineage>
</organism>
<evidence type="ECO:0000256" key="4">
    <source>
        <dbReference type="ARBA" id="ARBA00022640"/>
    </source>
</evidence>
<evidence type="ECO:0000256" key="9">
    <source>
        <dbReference type="ARBA" id="ARBA00022989"/>
    </source>
</evidence>
<evidence type="ECO:0000256" key="7">
    <source>
        <dbReference type="ARBA" id="ARBA00022723"/>
    </source>
</evidence>
<evidence type="ECO:0000259" key="16">
    <source>
        <dbReference type="PROSITE" id="PS51296"/>
    </source>
</evidence>
<evidence type="ECO:0000256" key="15">
    <source>
        <dbReference type="SAM" id="Phobius"/>
    </source>
</evidence>
<keyword evidence="7" id="KW-0479">Metal-binding</keyword>
<comment type="subcellular location">
    <subcellularLocation>
        <location evidence="2">Membrane</location>
    </subcellularLocation>
    <subcellularLocation>
        <location evidence="1">Plastid</location>
        <location evidence="1">Chloroplast</location>
    </subcellularLocation>
</comment>
<dbReference type="GO" id="GO:0009507">
    <property type="term" value="C:chloroplast"/>
    <property type="evidence" value="ECO:0007669"/>
    <property type="project" value="UniProtKB-SubCell"/>
</dbReference>
<keyword evidence="12" id="KW-0411">Iron-sulfur</keyword>
<dbReference type="InterPro" id="IPR013626">
    <property type="entry name" value="PaO"/>
</dbReference>
<dbReference type="InterPro" id="IPR017941">
    <property type="entry name" value="Rieske_2Fe-2S"/>
</dbReference>
<dbReference type="Proteomes" id="UP000650467">
    <property type="component" value="Unassembled WGS sequence"/>
</dbReference>
<name>A0A835T6D1_CHLIN</name>
<keyword evidence="11" id="KW-0408">Iron</keyword>
<keyword evidence="9 15" id="KW-1133">Transmembrane helix</keyword>
<dbReference type="PANTHER" id="PTHR21266:SF32">
    <property type="entry name" value="CHOLESTEROL 7-DESATURASE NVD"/>
    <property type="match status" value="1"/>
</dbReference>
<protein>
    <recommendedName>
        <fullName evidence="16">Rieske domain-containing protein</fullName>
    </recommendedName>
</protein>
<dbReference type="SUPFAM" id="SSF50022">
    <property type="entry name" value="ISP domain"/>
    <property type="match status" value="1"/>
</dbReference>
<keyword evidence="5 15" id="KW-0812">Transmembrane</keyword>
<dbReference type="PANTHER" id="PTHR21266">
    <property type="entry name" value="IRON-SULFUR DOMAIN CONTAINING PROTEIN"/>
    <property type="match status" value="1"/>
</dbReference>
<proteinExistence type="predicted"/>
<evidence type="ECO:0000256" key="1">
    <source>
        <dbReference type="ARBA" id="ARBA00004229"/>
    </source>
</evidence>
<feature type="transmembrane region" description="Helical" evidence="15">
    <location>
        <begin position="521"/>
        <end position="540"/>
    </location>
</feature>
<sequence>MRVATSRSSCQAGTKRDVGSQKTALPARPRCIPFLSSPLLSSARHSRWSAGLTSATTTTVAAPTPATDVRPTAESEQFVWAQNWFPVAVVECLDASRPHPFTLMGKDLVLWRDGAGVWRAFEDACPHRLAPLSEGRIEKDGTLLCAYHAWRFDSSGACTSIPQVENKEAEARACGSPRSCARVYPTQEAQGLLWVWGESGPAAAAASAAKGPALIPEMEELPASRVQALPWFFRDLPYSYDFFVENVTDPAHVNVSHHNVAGNRYAPDQFFTVDPQREVSATGGFKYSVKSRAPVSNVSTSSTEFLPPSLTKIKVEYTDGAALILALYSCPTIPGHNRHVGRQILIKTSEGKLPRGLAFFALPMPRWLAHATASVFLHQDQVFLHQQERIVAGRAAASHTAKYFMPAPSDNMTVAFRTWLGQHAGGGVPYAGGRALAPIDRSKASLFDTYHTHTAQCAVCKPALGRLQAARTAAVVVGVAALAAALMVTGVAAAAKAAAAAAAGAAASDAALSALASLPPLSAGIAAAVGLVAAAAVRLLDGLIGLMHRYEFSHADNH</sequence>
<keyword evidence="10" id="KW-0560">Oxidoreductase</keyword>
<feature type="region of interest" description="Disordered" evidence="14">
    <location>
        <begin position="1"/>
        <end position="24"/>
    </location>
</feature>
<dbReference type="OrthoDB" id="426882at2759"/>
<dbReference type="EMBL" id="JAEHOC010000008">
    <property type="protein sequence ID" value="KAG2439644.1"/>
    <property type="molecule type" value="Genomic_DNA"/>
</dbReference>
<accession>A0A835T6D1</accession>
<keyword evidence="6" id="KW-0001">2Fe-2S</keyword>
<feature type="domain" description="Rieske" evidence="16">
    <location>
        <begin position="84"/>
        <end position="195"/>
    </location>
</feature>
<dbReference type="InterPro" id="IPR050584">
    <property type="entry name" value="Cholesterol_7-desaturase"/>
</dbReference>
<evidence type="ECO:0000256" key="5">
    <source>
        <dbReference type="ARBA" id="ARBA00022692"/>
    </source>
</evidence>
<dbReference type="InterPro" id="IPR036922">
    <property type="entry name" value="Rieske_2Fe-2S_sf"/>
</dbReference>
<evidence type="ECO:0000256" key="14">
    <source>
        <dbReference type="SAM" id="MobiDB-lite"/>
    </source>
</evidence>
<evidence type="ECO:0000256" key="10">
    <source>
        <dbReference type="ARBA" id="ARBA00023002"/>
    </source>
</evidence>
<keyword evidence="4" id="KW-0934">Plastid</keyword>
<gene>
    <name evidence="17" type="ORF">HXX76_004994</name>
</gene>